<dbReference type="EMBL" id="AWFB01000004">
    <property type="protein sequence ID" value="RAN35517.1"/>
    <property type="molecule type" value="Genomic_DNA"/>
</dbReference>
<dbReference type="OrthoDB" id="9807742at2"/>
<dbReference type="RefSeq" id="WP_034825831.1">
    <property type="nucleotide sequence ID" value="NZ_AWFA01000014.1"/>
</dbReference>
<dbReference type="InterPro" id="IPR023198">
    <property type="entry name" value="PGP-like_dom2"/>
</dbReference>
<dbReference type="CDD" id="cd02603">
    <property type="entry name" value="HAD_sEH-N_like"/>
    <property type="match status" value="1"/>
</dbReference>
<dbReference type="NCBIfam" id="TIGR01549">
    <property type="entry name" value="HAD-SF-IA-v1"/>
    <property type="match status" value="1"/>
</dbReference>
<accession>A0A062TZN8</accession>
<keyword evidence="2" id="KW-1185">Reference proteome</keyword>
<name>A0A062TZN8_9PROT</name>
<gene>
    <name evidence="1" type="ORF">HY3_08225</name>
</gene>
<dbReference type="Gene3D" id="1.10.150.240">
    <property type="entry name" value="Putative phosphatase, domain 2"/>
    <property type="match status" value="1"/>
</dbReference>
<organism evidence="1 2">
    <name type="scientific">Hyphomonas pacifica</name>
    <dbReference type="NCBI Taxonomy" id="1280941"/>
    <lineage>
        <taxon>Bacteria</taxon>
        <taxon>Pseudomonadati</taxon>
        <taxon>Pseudomonadota</taxon>
        <taxon>Alphaproteobacteria</taxon>
        <taxon>Hyphomonadales</taxon>
        <taxon>Hyphomonadaceae</taxon>
        <taxon>Hyphomonas</taxon>
    </lineage>
</organism>
<sequence length="202" mass="22837">MAVRIVLFDLGGVVLDWDPARLYSKILETPQERDMFLADVCTMAWHNRHDAGESFAGNAKPLIAEYPHYEDHILAWGQRWFEMFDGYVDGTPDLIARLQARHVPLYALSNMPADPWEEMLDVFPLLRVFRHAVISGEIGMVKPAPVIYHHALAKMDDPDPAEVLFVDDRLENIEAADALGFLTHHFTTADGLEATLRSEGLI</sequence>
<evidence type="ECO:0000313" key="1">
    <source>
        <dbReference type="EMBL" id="RAN35517.1"/>
    </source>
</evidence>
<protein>
    <submittedName>
        <fullName evidence="1">Uncharacterized protein</fullName>
    </submittedName>
</protein>
<evidence type="ECO:0000313" key="2">
    <source>
        <dbReference type="Proteomes" id="UP000249123"/>
    </source>
</evidence>
<dbReference type="PANTHER" id="PTHR43611">
    <property type="entry name" value="ALPHA-D-GLUCOSE 1-PHOSPHATE PHOSPHATASE"/>
    <property type="match status" value="1"/>
</dbReference>
<comment type="caution">
    <text evidence="1">The sequence shown here is derived from an EMBL/GenBank/DDBJ whole genome shotgun (WGS) entry which is preliminary data.</text>
</comment>
<dbReference type="SUPFAM" id="SSF56784">
    <property type="entry name" value="HAD-like"/>
    <property type="match status" value="1"/>
</dbReference>
<dbReference type="AlphaFoldDB" id="A0A062TZN8"/>
<dbReference type="eggNOG" id="COG1011">
    <property type="taxonomic scope" value="Bacteria"/>
</dbReference>
<dbReference type="InterPro" id="IPR036412">
    <property type="entry name" value="HAD-like_sf"/>
</dbReference>
<dbReference type="SFLD" id="SFLDG01129">
    <property type="entry name" value="C1.5:_HAD__Beta-PGM__Phosphata"/>
    <property type="match status" value="1"/>
</dbReference>
<dbReference type="InterPro" id="IPR006439">
    <property type="entry name" value="HAD-SF_hydro_IA"/>
</dbReference>
<dbReference type="PANTHER" id="PTHR43611:SF3">
    <property type="entry name" value="FLAVIN MONONUCLEOTIDE HYDROLASE 1, CHLOROPLATIC"/>
    <property type="match status" value="1"/>
</dbReference>
<dbReference type="Gene3D" id="3.40.50.1000">
    <property type="entry name" value="HAD superfamily/HAD-like"/>
    <property type="match status" value="1"/>
</dbReference>
<dbReference type="NCBIfam" id="TIGR01509">
    <property type="entry name" value="HAD-SF-IA-v3"/>
    <property type="match status" value="1"/>
</dbReference>
<dbReference type="SFLD" id="SFLDS00003">
    <property type="entry name" value="Haloacid_Dehalogenase"/>
    <property type="match status" value="1"/>
</dbReference>
<dbReference type="Pfam" id="PF00702">
    <property type="entry name" value="Hydrolase"/>
    <property type="match status" value="1"/>
</dbReference>
<reference evidence="1 2" key="1">
    <citation type="submission" date="2013-04" db="EMBL/GenBank/DDBJ databases">
        <title>Hyphomonas sp. T24B3 Genome Sequencing.</title>
        <authorList>
            <person name="Lai Q."/>
            <person name="Shao Z."/>
        </authorList>
    </citation>
    <scope>NUCLEOTIDE SEQUENCE [LARGE SCALE GENOMIC DNA]</scope>
    <source>
        <strain evidence="1 2">T24B3</strain>
    </source>
</reference>
<dbReference type="STRING" id="1280941.HY2_11435"/>
<dbReference type="Proteomes" id="UP000249123">
    <property type="component" value="Unassembled WGS sequence"/>
</dbReference>
<proteinExistence type="predicted"/>
<dbReference type="InterPro" id="IPR023214">
    <property type="entry name" value="HAD_sf"/>
</dbReference>